<keyword evidence="2" id="KW-1185">Reference proteome</keyword>
<comment type="caution">
    <text evidence="1">The sequence shown here is derived from an EMBL/GenBank/DDBJ whole genome shotgun (WGS) entry which is preliminary data.</text>
</comment>
<sequence>MAQPGEPVALSAEEKAWIVEFLQSLSEEENRISQQLARDHRGVLLAGALKELDLHETFIAENGLEEELSYSFYFLSMGLRRLAILMLSLHSDFPFPAITMPRSEDLARRVTDLATILGFIEHGRRVVELTWSGLSTITKVDPKLYRFDFPSKIIDAQSHERGVEEHYRDILQNEIGRNLFETPEGKIRSEKIWQSFLGNIYVWRDLFMGYNADPFLDDIFFTIAWGQIVATPQFDSFNELKKFGGITYLKYLMSAAIVVSFALKHERFAAAMNVKYPDIPRGNVLTISADREEFIDDLWHALEEFGERFAHYTPTSRAEAEQLFKTVTLNRENVAVASRPHAPLPVIVEFASTSIVKVVSGRARQMEFLLDSLRRNFQSDYSSNQRGREASLQRALTGFLQSMFPDVICRTNIKLRYQGRVLTDVDLVAFDPIYGDLMLFQLKHQDTPGPDLKAENSRMPRFLRECSEWLDVVADWLGTADETILRNAFRLPRGAKISRVRKLIVARHHAYPLAGTSIDENTAYATWLQFYNAGRVMIARQGNLRSMNGLFAFLREHIVRAPVRHHQEEQPKRFRLHDLEYEIVQRKN</sequence>
<reference evidence="1" key="1">
    <citation type="submission" date="2021-05" db="EMBL/GenBank/DDBJ databases">
        <title>Genome of Sphingobium sp. strain.</title>
        <authorList>
            <person name="Fan R."/>
        </authorList>
    </citation>
    <scope>NUCLEOTIDE SEQUENCE</scope>
    <source>
        <strain evidence="1">H33</strain>
    </source>
</reference>
<accession>A0A9X1ITJ9</accession>
<organism evidence="1 2">
    <name type="scientific">Sphingobium nicotianae</name>
    <dbReference type="NCBI Taxonomy" id="2782607"/>
    <lineage>
        <taxon>Bacteria</taxon>
        <taxon>Pseudomonadati</taxon>
        <taxon>Pseudomonadota</taxon>
        <taxon>Alphaproteobacteria</taxon>
        <taxon>Sphingomonadales</taxon>
        <taxon>Sphingomonadaceae</taxon>
        <taxon>Sphingobium</taxon>
    </lineage>
</organism>
<dbReference type="AlphaFoldDB" id="A0A9X1ITJ9"/>
<name>A0A9X1ITJ9_9SPHN</name>
<dbReference type="RefSeq" id="WP_214625708.1">
    <property type="nucleotide sequence ID" value="NZ_JAHGAW010000019.1"/>
</dbReference>
<dbReference type="Proteomes" id="UP001138757">
    <property type="component" value="Unassembled WGS sequence"/>
</dbReference>
<gene>
    <name evidence="1" type="ORF">KK488_21060</name>
</gene>
<proteinExistence type="predicted"/>
<evidence type="ECO:0000313" key="2">
    <source>
        <dbReference type="Proteomes" id="UP001138757"/>
    </source>
</evidence>
<evidence type="ECO:0008006" key="3">
    <source>
        <dbReference type="Google" id="ProtNLM"/>
    </source>
</evidence>
<dbReference type="EMBL" id="JAHGAW010000019">
    <property type="protein sequence ID" value="MBT2189450.1"/>
    <property type="molecule type" value="Genomic_DNA"/>
</dbReference>
<evidence type="ECO:0000313" key="1">
    <source>
        <dbReference type="EMBL" id="MBT2189450.1"/>
    </source>
</evidence>
<protein>
    <recommendedName>
        <fullName evidence="3">Restriction endonuclease</fullName>
    </recommendedName>
</protein>